<proteinExistence type="inferred from homology"/>
<dbReference type="CDD" id="cd08472">
    <property type="entry name" value="PBP2_CrgA_like_3"/>
    <property type="match status" value="1"/>
</dbReference>
<evidence type="ECO:0000256" key="2">
    <source>
        <dbReference type="ARBA" id="ARBA00022491"/>
    </source>
</evidence>
<dbReference type="PRINTS" id="PR00039">
    <property type="entry name" value="HTHLYSR"/>
</dbReference>
<dbReference type="Pfam" id="PF03466">
    <property type="entry name" value="LysR_substrate"/>
    <property type="match status" value="1"/>
</dbReference>
<dbReference type="InterPro" id="IPR036388">
    <property type="entry name" value="WH-like_DNA-bd_sf"/>
</dbReference>
<accession>A0A1C3HMS4</accession>
<gene>
    <name evidence="7" type="primary">dmlR_32</name>
    <name evidence="7" type="ORF">PWN146_05119</name>
</gene>
<comment type="similarity">
    <text evidence="1">Belongs to the LysR transcriptional regulatory family.</text>
</comment>
<dbReference type="GO" id="GO:0003700">
    <property type="term" value="F:DNA-binding transcription factor activity"/>
    <property type="evidence" value="ECO:0007669"/>
    <property type="project" value="InterPro"/>
</dbReference>
<evidence type="ECO:0000259" key="6">
    <source>
        <dbReference type="PROSITE" id="PS50931"/>
    </source>
</evidence>
<organism evidence="7">
    <name type="scientific">Serratia marcescens</name>
    <dbReference type="NCBI Taxonomy" id="615"/>
    <lineage>
        <taxon>Bacteria</taxon>
        <taxon>Pseudomonadati</taxon>
        <taxon>Pseudomonadota</taxon>
        <taxon>Gammaproteobacteria</taxon>
        <taxon>Enterobacterales</taxon>
        <taxon>Yersiniaceae</taxon>
        <taxon>Serratia</taxon>
    </lineage>
</organism>
<keyword evidence="2" id="KW-0678">Repressor</keyword>
<reference evidence="7" key="1">
    <citation type="submission" date="2016-05" db="EMBL/GenBank/DDBJ databases">
        <authorList>
            <person name="Cock P.J.A."/>
            <person name="Cock P.J.A."/>
        </authorList>
    </citation>
    <scope>NUCLEOTIDE SEQUENCE</scope>
    <source>
        <strain evidence="7">PWN146_assembly</strain>
    </source>
</reference>
<keyword evidence="5" id="KW-0804">Transcription</keyword>
<keyword evidence="3" id="KW-0805">Transcription regulation</keyword>
<evidence type="ECO:0000256" key="3">
    <source>
        <dbReference type="ARBA" id="ARBA00023015"/>
    </source>
</evidence>
<evidence type="ECO:0000256" key="1">
    <source>
        <dbReference type="ARBA" id="ARBA00009437"/>
    </source>
</evidence>
<dbReference type="PROSITE" id="PS50931">
    <property type="entry name" value="HTH_LYSR"/>
    <property type="match status" value="1"/>
</dbReference>
<sequence>MDQVQAMRIFTRIVELGSFSRAAERLQLPRATVSNALKRLEQRLGVRLLIRTTRQVQVTSEGSLYYQRCVQLLGALEEADTLFSHHKLQPSGKVRIDMPHSLARQIVIPALGDFYRRYPDITLALGANDTHVDLLREGVDCVLRAWETEDDSLVARRIAQLPQVTCASPAYLQACGTPLDIDSLQPHRAVGYFSLASNRDYPLEFCRGGKVERRELPARLSVSGADAYIAGARAGMGLIQAACYSLAPWLERGELVEVLADTPPPPMPIYIMYPPGRFLAPRVRVLIDWLIWLFDQQKSGDMAVFPANARKAGK</sequence>
<dbReference type="PANTHER" id="PTHR30537:SF72">
    <property type="entry name" value="LYSR FAMILY TRANSCRIPTIONAL REGULATOR"/>
    <property type="match status" value="1"/>
</dbReference>
<dbReference type="AlphaFoldDB" id="A0A1C3HMS4"/>
<keyword evidence="4" id="KW-0238">DNA-binding</keyword>
<evidence type="ECO:0000313" key="7">
    <source>
        <dbReference type="EMBL" id="SAY46350.1"/>
    </source>
</evidence>
<dbReference type="InterPro" id="IPR005119">
    <property type="entry name" value="LysR_subst-bd"/>
</dbReference>
<name>A0A1C3HMS4_SERMA</name>
<evidence type="ECO:0000256" key="5">
    <source>
        <dbReference type="ARBA" id="ARBA00023163"/>
    </source>
</evidence>
<dbReference type="InterPro" id="IPR000847">
    <property type="entry name" value="LysR_HTH_N"/>
</dbReference>
<dbReference type="EMBL" id="LT575490">
    <property type="protein sequence ID" value="SAY46350.1"/>
    <property type="molecule type" value="Genomic_DNA"/>
</dbReference>
<dbReference type="InterPro" id="IPR036390">
    <property type="entry name" value="WH_DNA-bd_sf"/>
</dbReference>
<feature type="domain" description="HTH lysR-type" evidence="6">
    <location>
        <begin position="1"/>
        <end position="59"/>
    </location>
</feature>
<dbReference type="Gene3D" id="3.40.190.290">
    <property type="match status" value="1"/>
</dbReference>
<dbReference type="Gene3D" id="1.10.10.10">
    <property type="entry name" value="Winged helix-like DNA-binding domain superfamily/Winged helix DNA-binding domain"/>
    <property type="match status" value="1"/>
</dbReference>
<dbReference type="GO" id="GO:0006351">
    <property type="term" value="P:DNA-templated transcription"/>
    <property type="evidence" value="ECO:0007669"/>
    <property type="project" value="TreeGrafter"/>
</dbReference>
<dbReference type="SUPFAM" id="SSF53850">
    <property type="entry name" value="Periplasmic binding protein-like II"/>
    <property type="match status" value="1"/>
</dbReference>
<dbReference type="SUPFAM" id="SSF46785">
    <property type="entry name" value="Winged helix' DNA-binding domain"/>
    <property type="match status" value="1"/>
</dbReference>
<dbReference type="InterPro" id="IPR058163">
    <property type="entry name" value="LysR-type_TF_proteobact-type"/>
</dbReference>
<dbReference type="GO" id="GO:0043565">
    <property type="term" value="F:sequence-specific DNA binding"/>
    <property type="evidence" value="ECO:0007669"/>
    <property type="project" value="TreeGrafter"/>
</dbReference>
<dbReference type="Pfam" id="PF00126">
    <property type="entry name" value="HTH_1"/>
    <property type="match status" value="1"/>
</dbReference>
<dbReference type="RefSeq" id="WP_225529098.1">
    <property type="nucleotide sequence ID" value="NZ_JAFFPY010000002.1"/>
</dbReference>
<evidence type="ECO:0000256" key="4">
    <source>
        <dbReference type="ARBA" id="ARBA00023125"/>
    </source>
</evidence>
<dbReference type="PANTHER" id="PTHR30537">
    <property type="entry name" value="HTH-TYPE TRANSCRIPTIONAL REGULATOR"/>
    <property type="match status" value="1"/>
</dbReference>
<protein>
    <submittedName>
        <fullName evidence="7">HTH-type transcriptional regulator DmlR</fullName>
    </submittedName>
</protein>
<dbReference type="FunFam" id="1.10.10.10:FF:000001">
    <property type="entry name" value="LysR family transcriptional regulator"/>
    <property type="match status" value="1"/>
</dbReference>